<name>A0A327L181_9BRAD</name>
<dbReference type="InterPro" id="IPR036390">
    <property type="entry name" value="WH_DNA-bd_sf"/>
</dbReference>
<feature type="region of interest" description="Disordered" evidence="1">
    <location>
        <begin position="405"/>
        <end position="444"/>
    </location>
</feature>
<comment type="caution">
    <text evidence="2">The sequence shown here is derived from an EMBL/GenBank/DDBJ whole genome shotgun (WGS) entry which is preliminary data.</text>
</comment>
<gene>
    <name evidence="2" type="ORF">CH341_07840</name>
</gene>
<dbReference type="AlphaFoldDB" id="A0A327L181"/>
<reference evidence="2 3" key="1">
    <citation type="submission" date="2017-07" db="EMBL/GenBank/DDBJ databases">
        <title>Draft Genome Sequences of Select Purple Nonsulfur Bacteria.</title>
        <authorList>
            <person name="Lasarre B."/>
            <person name="Mckinlay J.B."/>
        </authorList>
    </citation>
    <scope>NUCLEOTIDE SEQUENCE [LARGE SCALE GENOMIC DNA]</scope>
    <source>
        <strain evidence="2 3">DSM 5909</strain>
    </source>
</reference>
<evidence type="ECO:0000313" key="2">
    <source>
        <dbReference type="EMBL" id="RAI44719.1"/>
    </source>
</evidence>
<dbReference type="EMBL" id="NPEX01000036">
    <property type="protein sequence ID" value="RAI44719.1"/>
    <property type="molecule type" value="Genomic_DNA"/>
</dbReference>
<evidence type="ECO:0000313" key="3">
    <source>
        <dbReference type="Proteomes" id="UP000249130"/>
    </source>
</evidence>
<feature type="compositionally biased region" description="Basic and acidic residues" evidence="1">
    <location>
        <begin position="120"/>
        <end position="131"/>
    </location>
</feature>
<dbReference type="SUPFAM" id="SSF46785">
    <property type="entry name" value="Winged helix' DNA-binding domain"/>
    <property type="match status" value="1"/>
</dbReference>
<feature type="region of interest" description="Disordered" evidence="1">
    <location>
        <begin position="120"/>
        <end position="204"/>
    </location>
</feature>
<feature type="compositionally biased region" description="Low complexity" evidence="1">
    <location>
        <begin position="423"/>
        <end position="436"/>
    </location>
</feature>
<proteinExistence type="predicted"/>
<feature type="compositionally biased region" description="Basic and acidic residues" evidence="1">
    <location>
        <begin position="166"/>
        <end position="175"/>
    </location>
</feature>
<organism evidence="2 3">
    <name type="scientific">Rhodoplanes roseus</name>
    <dbReference type="NCBI Taxonomy" id="29409"/>
    <lineage>
        <taxon>Bacteria</taxon>
        <taxon>Pseudomonadati</taxon>
        <taxon>Pseudomonadota</taxon>
        <taxon>Alphaproteobacteria</taxon>
        <taxon>Hyphomicrobiales</taxon>
        <taxon>Nitrobacteraceae</taxon>
        <taxon>Rhodoplanes</taxon>
    </lineage>
</organism>
<protein>
    <recommendedName>
        <fullName evidence="4">Helix-turn-helix domain-containing protein</fullName>
    </recommendedName>
</protein>
<keyword evidence="3" id="KW-1185">Reference proteome</keyword>
<dbReference type="Proteomes" id="UP000249130">
    <property type="component" value="Unassembled WGS sequence"/>
</dbReference>
<accession>A0A327L181</accession>
<evidence type="ECO:0008006" key="4">
    <source>
        <dbReference type="Google" id="ProtNLM"/>
    </source>
</evidence>
<evidence type="ECO:0000256" key="1">
    <source>
        <dbReference type="SAM" id="MobiDB-lite"/>
    </source>
</evidence>
<sequence>MSIVAMNWAMRQRPDGPSAQIVLFVIADRANERGVCRHADPDDIADISRQSRATVFRRLDELERVGLITRFLRHGERGEREYEIRLNLDAVADYDIAQDRETGRRVIRLRDGDAEAREIVLRGSEGERGEPAEVAPEALSEGGESQFETRGESQIETVRVSPVRLGESHSCDSQKKNPSKSPLPTPKAPSLGETPQGGRGNESIEVLPDQGLEAFRRTYPASSNRPAEVVRLWAGLSADERRLATTGARGLAEQRRRNPRQSVLDPARYLRDPALWAEHARFAPAEPVLPVWVRRGSPEWQGRSVLAAIRRRPMSPAARCDGQDGEGAWMAPLPDHVAALAPFAAVPIADWPIVEPNTPKFIRWAEWLRPLGVKLEAQWERVPGQTTTLRTMSKTINDAPVRREGARVPCDWPPARTGPIGTGPPATDPIDATAADELAREGRG</sequence>